<reference evidence="2" key="1">
    <citation type="journal article" date="2021" name="Proc. Natl. Acad. Sci. U.S.A.">
        <title>A Catalog of Tens of Thousands of Viruses from Human Metagenomes Reveals Hidden Associations with Chronic Diseases.</title>
        <authorList>
            <person name="Tisza M.J."/>
            <person name="Buck C.B."/>
        </authorList>
    </citation>
    <scope>NUCLEOTIDE SEQUENCE</scope>
    <source>
        <strain evidence="2">CtIty1</strain>
    </source>
</reference>
<dbReference type="EMBL" id="BK032823">
    <property type="protein sequence ID" value="DAF62374.1"/>
    <property type="molecule type" value="Genomic_DNA"/>
</dbReference>
<accession>A0A8S5TGH4</accession>
<sequence>MDIINCKSIIFQLYTIVVIIVYRKLRAYILLSKKL</sequence>
<evidence type="ECO:0000313" key="2">
    <source>
        <dbReference type="EMBL" id="DAF62374.1"/>
    </source>
</evidence>
<proteinExistence type="predicted"/>
<organism evidence="2">
    <name type="scientific">Myoviridae sp. ctIty1</name>
    <dbReference type="NCBI Taxonomy" id="2827673"/>
    <lineage>
        <taxon>Viruses</taxon>
        <taxon>Duplodnaviria</taxon>
        <taxon>Heunggongvirae</taxon>
        <taxon>Uroviricota</taxon>
        <taxon>Caudoviricetes</taxon>
    </lineage>
</organism>
<keyword evidence="1" id="KW-0472">Membrane</keyword>
<keyword evidence="1" id="KW-0812">Transmembrane</keyword>
<protein>
    <submittedName>
        <fullName evidence="2">Uncharacterized protein</fullName>
    </submittedName>
</protein>
<feature type="transmembrane region" description="Helical" evidence="1">
    <location>
        <begin position="6"/>
        <end position="25"/>
    </location>
</feature>
<name>A0A8S5TGH4_9CAUD</name>
<evidence type="ECO:0000256" key="1">
    <source>
        <dbReference type="SAM" id="Phobius"/>
    </source>
</evidence>
<keyword evidence="1" id="KW-1133">Transmembrane helix</keyword>